<dbReference type="Proteomes" id="UP001597116">
    <property type="component" value="Unassembled WGS sequence"/>
</dbReference>
<name>A0ABW3QKX5_9BACT</name>
<dbReference type="EMBL" id="JBHTLP010000004">
    <property type="protein sequence ID" value="MFD1140990.1"/>
    <property type="molecule type" value="Genomic_DNA"/>
</dbReference>
<evidence type="ECO:0000313" key="1">
    <source>
        <dbReference type="EMBL" id="MFD1140990.1"/>
    </source>
</evidence>
<keyword evidence="2" id="KW-1185">Reference proteome</keyword>
<gene>
    <name evidence="1" type="ORF">ACFQ4C_07715</name>
</gene>
<dbReference type="RefSeq" id="WP_379884105.1">
    <property type="nucleotide sequence ID" value="NZ_JBHTLP010000004.1"/>
</dbReference>
<protein>
    <submittedName>
        <fullName evidence="1">Uncharacterized protein</fullName>
    </submittedName>
</protein>
<evidence type="ECO:0000313" key="2">
    <source>
        <dbReference type="Proteomes" id="UP001597116"/>
    </source>
</evidence>
<organism evidence="1 2">
    <name type="scientific">Larkinella insperata</name>
    <dbReference type="NCBI Taxonomy" id="332158"/>
    <lineage>
        <taxon>Bacteria</taxon>
        <taxon>Pseudomonadati</taxon>
        <taxon>Bacteroidota</taxon>
        <taxon>Cytophagia</taxon>
        <taxon>Cytophagales</taxon>
        <taxon>Spirosomataceae</taxon>
        <taxon>Larkinella</taxon>
    </lineage>
</organism>
<comment type="caution">
    <text evidence="1">The sequence shown here is derived from an EMBL/GenBank/DDBJ whole genome shotgun (WGS) entry which is preliminary data.</text>
</comment>
<reference evidence="2" key="1">
    <citation type="journal article" date="2019" name="Int. J. Syst. Evol. Microbiol.">
        <title>The Global Catalogue of Microorganisms (GCM) 10K type strain sequencing project: providing services to taxonomists for standard genome sequencing and annotation.</title>
        <authorList>
            <consortium name="The Broad Institute Genomics Platform"/>
            <consortium name="The Broad Institute Genome Sequencing Center for Infectious Disease"/>
            <person name="Wu L."/>
            <person name="Ma J."/>
        </authorList>
    </citation>
    <scope>NUCLEOTIDE SEQUENCE [LARGE SCALE GENOMIC DNA]</scope>
    <source>
        <strain evidence="2">CCUG 55608</strain>
    </source>
</reference>
<proteinExistence type="predicted"/>
<accession>A0ABW3QKX5</accession>
<sequence length="71" mass="7854">MKKYKVVTITKAASIGEDNIINWASQDASLYTDLQKDWSIEQISTSSPSEGQISLTLVLTSVSKDFDLEDV</sequence>